<evidence type="ECO:0000313" key="3">
    <source>
        <dbReference type="Proteomes" id="UP000759246"/>
    </source>
</evidence>
<comment type="caution">
    <text evidence="2">The sequence shown here is derived from an EMBL/GenBank/DDBJ whole genome shotgun (WGS) entry which is preliminary data.</text>
</comment>
<gene>
    <name evidence="2" type="ORF">HXK09_00815</name>
</gene>
<accession>A0A929RNY8</accession>
<reference evidence="2" key="1">
    <citation type="submission" date="2020-04" db="EMBL/GenBank/DDBJ databases">
        <title>Deep metagenomics examines the oral microbiome during advanced dental caries in children, revealing novel taxa and co-occurrences with host molecules.</title>
        <authorList>
            <person name="Baker J.L."/>
            <person name="Morton J.T."/>
            <person name="Dinis M."/>
            <person name="Alvarez R."/>
            <person name="Tran N.C."/>
            <person name="Knight R."/>
            <person name="Edlund A."/>
        </authorList>
    </citation>
    <scope>NUCLEOTIDE SEQUENCE</scope>
    <source>
        <strain evidence="2">JCVI_30_bin.13</strain>
    </source>
</reference>
<feature type="region of interest" description="Disordered" evidence="1">
    <location>
        <begin position="184"/>
        <end position="210"/>
    </location>
</feature>
<proteinExistence type="predicted"/>
<dbReference type="AlphaFoldDB" id="A0A929RNY8"/>
<dbReference type="Proteomes" id="UP000759246">
    <property type="component" value="Unassembled WGS sequence"/>
</dbReference>
<organism evidence="2 3">
    <name type="scientific">Actinomyces bouchesdurhonensis</name>
    <dbReference type="NCBI Taxonomy" id="1852361"/>
    <lineage>
        <taxon>Bacteria</taxon>
        <taxon>Bacillati</taxon>
        <taxon>Actinomycetota</taxon>
        <taxon>Actinomycetes</taxon>
        <taxon>Actinomycetales</taxon>
        <taxon>Actinomycetaceae</taxon>
        <taxon>Actinomyces</taxon>
    </lineage>
</organism>
<feature type="compositionally biased region" description="Acidic residues" evidence="1">
    <location>
        <begin position="197"/>
        <end position="210"/>
    </location>
</feature>
<dbReference type="EMBL" id="JABZGF010000006">
    <property type="protein sequence ID" value="MBF0965716.1"/>
    <property type="molecule type" value="Genomic_DNA"/>
</dbReference>
<name>A0A929RNY8_9ACTO</name>
<sequence>MAFELSKIIASIKPTVKAIDVPLNTENAERFAQLVEVAKTAQLVEAPLSRSITDTSPGVELQEELEALRKETITLRLRALSNKELYILKKKVWEDSFFSTKNKNEDEKAIISIEREDRLMEYIIARSCVEVIDNATGESKNGLSDVEAADLRGHLPEFLWQQICATWNDAQELGVVVSEAISDPTFRGDGAEQAGEPVDDSSAEDGESGE</sequence>
<evidence type="ECO:0000313" key="2">
    <source>
        <dbReference type="EMBL" id="MBF0965716.1"/>
    </source>
</evidence>
<protein>
    <submittedName>
        <fullName evidence="2">Uncharacterized protein</fullName>
    </submittedName>
</protein>
<evidence type="ECO:0000256" key="1">
    <source>
        <dbReference type="SAM" id="MobiDB-lite"/>
    </source>
</evidence>